<reference evidence="4" key="2">
    <citation type="journal article" date="2007" name="Science">
        <title>Draft genome sequence of the sexually transmitted pathogen Trichomonas vaginalis.</title>
        <authorList>
            <person name="Carlton J.M."/>
            <person name="Hirt R.P."/>
            <person name="Silva J.C."/>
            <person name="Delcher A.L."/>
            <person name="Schatz M."/>
            <person name="Zhao Q."/>
            <person name="Wortman J.R."/>
            <person name="Bidwell S.L."/>
            <person name="Alsmark U.C.M."/>
            <person name="Besteiro S."/>
            <person name="Sicheritz-Ponten T."/>
            <person name="Noel C.J."/>
            <person name="Dacks J.B."/>
            <person name="Foster P.G."/>
            <person name="Simillion C."/>
            <person name="Van de Peer Y."/>
            <person name="Miranda-Saavedra D."/>
            <person name="Barton G.J."/>
            <person name="Westrop G.D."/>
            <person name="Mueller S."/>
            <person name="Dessi D."/>
            <person name="Fiori P.L."/>
            <person name="Ren Q."/>
            <person name="Paulsen I."/>
            <person name="Zhang H."/>
            <person name="Bastida-Corcuera F.D."/>
            <person name="Simoes-Barbosa A."/>
            <person name="Brown M.T."/>
            <person name="Hayes R.D."/>
            <person name="Mukherjee M."/>
            <person name="Okumura C.Y."/>
            <person name="Schneider R."/>
            <person name="Smith A.J."/>
            <person name="Vanacova S."/>
            <person name="Villalvazo M."/>
            <person name="Haas B.J."/>
            <person name="Pertea M."/>
            <person name="Feldblyum T.V."/>
            <person name="Utterback T.R."/>
            <person name="Shu C.L."/>
            <person name="Osoegawa K."/>
            <person name="de Jong P.J."/>
            <person name="Hrdy I."/>
            <person name="Horvathova L."/>
            <person name="Zubacova Z."/>
            <person name="Dolezal P."/>
            <person name="Malik S.B."/>
            <person name="Logsdon J.M. Jr."/>
            <person name="Henze K."/>
            <person name="Gupta A."/>
            <person name="Wang C.C."/>
            <person name="Dunne R.L."/>
            <person name="Upcroft J.A."/>
            <person name="Upcroft P."/>
            <person name="White O."/>
            <person name="Salzberg S.L."/>
            <person name="Tang P."/>
            <person name="Chiu C.-H."/>
            <person name="Lee Y.-S."/>
            <person name="Embley T.M."/>
            <person name="Coombs G.H."/>
            <person name="Mottram J.C."/>
            <person name="Tachezy J."/>
            <person name="Fraser-Liggett C.M."/>
            <person name="Johnson P.J."/>
        </authorList>
    </citation>
    <scope>NUCLEOTIDE SEQUENCE [LARGE SCALE GENOMIC DNA]</scope>
    <source>
        <strain evidence="4">G3</strain>
    </source>
</reference>
<feature type="region of interest" description="Disordered" evidence="1">
    <location>
        <begin position="366"/>
        <end position="386"/>
    </location>
</feature>
<dbReference type="AlphaFoldDB" id="A2E4W7"/>
<dbReference type="InterPro" id="IPR013766">
    <property type="entry name" value="Thioredoxin_domain"/>
</dbReference>
<dbReference type="SUPFAM" id="SSF52833">
    <property type="entry name" value="Thioredoxin-like"/>
    <property type="match status" value="1"/>
</dbReference>
<dbReference type="KEGG" id="tva:4770268"/>
<dbReference type="EMBL" id="DS113304">
    <property type="protein sequence ID" value="EAY12306.1"/>
    <property type="molecule type" value="Genomic_DNA"/>
</dbReference>
<feature type="compositionally biased region" description="Polar residues" evidence="1">
    <location>
        <begin position="369"/>
        <end position="386"/>
    </location>
</feature>
<sequence>MDKKETTWLIWPHIKNHQKSIMFILLAALGLAHAVDIIDELNDYTFDKYVKHRKNTSTIFVMFYKNNSPECKKAALAFVEAAESSYGMVQFARANVRNNTHVVNDLKITSYPTFMIFYPGGTRIYDQKEITAKNLVRFSDRFIPRLAEPVDEYWVPGKEGYEVDSAAILFSQKKYSPTMWNAISNAYNETYLRIGFCNNENITKEFNVTDVPAIGFLHNKTFTLYNGNKTFLDIFYAIKKEYPELARPRPPPTPKPKPSDYVTDEGVWKATCKKKKYCILQAKSNKTEDFIKFAEDYVTEPFKFVSCGETCPFPEMTDGFWVFHTKLDRAMYAEDLEGLKLHLGRFLGGNPKWTNREELLAEVKAMKGNKTTTENVQTKSESSQEL</sequence>
<feature type="chain" id="PRO_5002643281" description="Thioredoxin domain-containing protein" evidence="2">
    <location>
        <begin position="35"/>
        <end position="386"/>
    </location>
</feature>
<dbReference type="InParanoid" id="A2E4W7"/>
<evidence type="ECO:0000259" key="3">
    <source>
        <dbReference type="Pfam" id="PF00085"/>
    </source>
</evidence>
<dbReference type="Pfam" id="PF00085">
    <property type="entry name" value="Thioredoxin"/>
    <property type="match status" value="1"/>
</dbReference>
<reference evidence="4" key="1">
    <citation type="submission" date="2006-10" db="EMBL/GenBank/DDBJ databases">
        <authorList>
            <person name="Amadeo P."/>
            <person name="Zhao Q."/>
            <person name="Wortman J."/>
            <person name="Fraser-Liggett C."/>
            <person name="Carlton J."/>
        </authorList>
    </citation>
    <scope>NUCLEOTIDE SEQUENCE</scope>
    <source>
        <strain evidence="4">G3</strain>
    </source>
</reference>
<dbReference type="InterPro" id="IPR052842">
    <property type="entry name" value="ER_Co-chaperone"/>
</dbReference>
<proteinExistence type="predicted"/>
<dbReference type="InterPro" id="IPR036249">
    <property type="entry name" value="Thioredoxin-like_sf"/>
</dbReference>
<organism evidence="4 5">
    <name type="scientific">Trichomonas vaginalis (strain ATCC PRA-98 / G3)</name>
    <dbReference type="NCBI Taxonomy" id="412133"/>
    <lineage>
        <taxon>Eukaryota</taxon>
        <taxon>Metamonada</taxon>
        <taxon>Parabasalia</taxon>
        <taxon>Trichomonadida</taxon>
        <taxon>Trichomonadidae</taxon>
        <taxon>Trichomonas</taxon>
    </lineage>
</organism>
<feature type="signal peptide" evidence="2">
    <location>
        <begin position="1"/>
        <end position="34"/>
    </location>
</feature>
<keyword evidence="5" id="KW-1185">Reference proteome</keyword>
<dbReference type="PANTHER" id="PTHR45184:SF1">
    <property type="entry name" value="DNAJ PROTEIN ERDJ3A"/>
    <property type="match status" value="1"/>
</dbReference>
<dbReference type="RefSeq" id="XP_001324529.1">
    <property type="nucleotide sequence ID" value="XM_001324494.1"/>
</dbReference>
<evidence type="ECO:0000256" key="2">
    <source>
        <dbReference type="SAM" id="SignalP"/>
    </source>
</evidence>
<keyword evidence="2" id="KW-0732">Signal</keyword>
<gene>
    <name evidence="4" type="ORF">TVAG_161120</name>
</gene>
<evidence type="ECO:0000313" key="5">
    <source>
        <dbReference type="Proteomes" id="UP000001542"/>
    </source>
</evidence>
<name>A2E4W7_TRIV3</name>
<dbReference type="STRING" id="5722.A2E4W7"/>
<dbReference type="SMR" id="A2E4W7"/>
<evidence type="ECO:0000313" key="4">
    <source>
        <dbReference type="EMBL" id="EAY12306.1"/>
    </source>
</evidence>
<dbReference type="VEuPathDB" id="TrichDB:TVAG_161120"/>
<dbReference type="Gene3D" id="3.40.30.10">
    <property type="entry name" value="Glutaredoxin"/>
    <property type="match status" value="1"/>
</dbReference>
<protein>
    <recommendedName>
        <fullName evidence="3">Thioredoxin domain-containing protein</fullName>
    </recommendedName>
</protein>
<evidence type="ECO:0000256" key="1">
    <source>
        <dbReference type="SAM" id="MobiDB-lite"/>
    </source>
</evidence>
<dbReference type="VEuPathDB" id="TrichDB:TVAGG3_0228130"/>
<dbReference type="PANTHER" id="PTHR45184">
    <property type="entry name" value="DNAJ PROTEIN ERDJ3A"/>
    <property type="match status" value="1"/>
</dbReference>
<dbReference type="Proteomes" id="UP000001542">
    <property type="component" value="Unassembled WGS sequence"/>
</dbReference>
<feature type="domain" description="Thioredoxin" evidence="3">
    <location>
        <begin position="40"/>
        <end position="135"/>
    </location>
</feature>
<accession>A2E4W7</accession>